<feature type="region of interest" description="Disordered" evidence="1">
    <location>
        <begin position="1"/>
        <end position="30"/>
    </location>
</feature>
<gene>
    <name evidence="2" type="ORF">FP2506_10701</name>
</gene>
<evidence type="ECO:0000256" key="1">
    <source>
        <dbReference type="SAM" id="MobiDB-lite"/>
    </source>
</evidence>
<evidence type="ECO:0000313" key="2">
    <source>
        <dbReference type="EMBL" id="EAU43308.1"/>
    </source>
</evidence>
<dbReference type="Proteomes" id="UP000004310">
    <property type="component" value="Unassembled WGS sequence"/>
</dbReference>
<reference evidence="2 3" key="1">
    <citation type="journal article" date="2010" name="J. Bacteriol.">
        <title>Genome sequence of Fulvimarina pelagi HTCC2506T, a Mn(II)-oxidizing alphaproteobacterium possessing an aerobic anoxygenic photosynthetic gene cluster and Xanthorhodopsin.</title>
        <authorList>
            <person name="Kang I."/>
            <person name="Oh H.M."/>
            <person name="Lim S.I."/>
            <person name="Ferriera S."/>
            <person name="Giovannoni S.J."/>
            <person name="Cho J.C."/>
        </authorList>
    </citation>
    <scope>NUCLEOTIDE SEQUENCE [LARGE SCALE GENOMIC DNA]</scope>
    <source>
        <strain evidence="2 3">HTCC2506</strain>
    </source>
</reference>
<organism evidence="2 3">
    <name type="scientific">Fulvimarina pelagi HTCC2506</name>
    <dbReference type="NCBI Taxonomy" id="314231"/>
    <lineage>
        <taxon>Bacteria</taxon>
        <taxon>Pseudomonadati</taxon>
        <taxon>Pseudomonadota</taxon>
        <taxon>Alphaproteobacteria</taxon>
        <taxon>Hyphomicrobiales</taxon>
        <taxon>Aurantimonadaceae</taxon>
        <taxon>Fulvimarina</taxon>
    </lineage>
</organism>
<name>Q0G4V6_9HYPH</name>
<evidence type="ECO:0000313" key="3">
    <source>
        <dbReference type="Proteomes" id="UP000004310"/>
    </source>
</evidence>
<dbReference type="AlphaFoldDB" id="Q0G4V6"/>
<dbReference type="EMBL" id="AATP01000001">
    <property type="protein sequence ID" value="EAU43308.1"/>
    <property type="molecule type" value="Genomic_DNA"/>
</dbReference>
<sequence length="54" mass="6053">MSPHGDRPSFMDIRPALKTPKASFEKSPPYPSQFESISPLAMAYDFNDPGWVPI</sequence>
<protein>
    <submittedName>
        <fullName evidence="2">Uncharacterized protein</fullName>
    </submittedName>
</protein>
<comment type="caution">
    <text evidence="2">The sequence shown here is derived from an EMBL/GenBank/DDBJ whole genome shotgun (WGS) entry which is preliminary data.</text>
</comment>
<dbReference type="HOGENOM" id="CLU_3043704_0_0_5"/>
<accession>Q0G4V6</accession>
<proteinExistence type="predicted"/>
<keyword evidence="3" id="KW-1185">Reference proteome</keyword>